<evidence type="ECO:0000256" key="5">
    <source>
        <dbReference type="ARBA" id="ARBA00023002"/>
    </source>
</evidence>
<dbReference type="SUPFAM" id="SSF56176">
    <property type="entry name" value="FAD-binding/transporter-associated domain-like"/>
    <property type="match status" value="1"/>
</dbReference>
<dbReference type="AlphaFoldDB" id="A0AAJ0M469"/>
<keyword evidence="3" id="KW-0285">Flavoprotein</keyword>
<keyword evidence="4" id="KW-0274">FAD</keyword>
<dbReference type="GeneID" id="87887585"/>
<name>A0AAJ0M469_9PEZI</name>
<dbReference type="InterPro" id="IPR012951">
    <property type="entry name" value="BBE"/>
</dbReference>
<evidence type="ECO:0000259" key="6">
    <source>
        <dbReference type="PROSITE" id="PS51387"/>
    </source>
</evidence>
<dbReference type="InterPro" id="IPR036318">
    <property type="entry name" value="FAD-bd_PCMH-like_sf"/>
</dbReference>
<gene>
    <name evidence="7" type="ORF">B0T15DRAFT_524296</name>
</gene>
<accession>A0AAJ0M469</accession>
<sequence length="470" mass="51218">MAEKILSDLGLLLSPGASIALRDHADFAKLTDRWREWHAPEVAAVVRVATEADVQQTIRFAAQHDIPFVARAGGHGATDALGNAKNAIQLDLRSLNQVRVLEDGKAAIIGGGADAKQVVSELEKVGKRAVTGVCENVGISAVILGGGHGYLQGKYGLAADQVISARLVLADGEVITVSKDSHADLFWAVKGAGHNFGIVTEWEYRIYDAPAHKYAYETFIYSGDKLEAFFELADRMLQVQPAEVTQWTYLVKIPPIDADHPVIFFCLVYDGPAGPAREYAAPFHAVGPLSTQAGEASYHELAVVTFQDADGLGCAYGSTSLRFPTVLKAYNPAALRKVYDDFDATLREVPALAGTLWLIEGHAVQGVQAVDPDSTAFPHRSERVLISPFINYKPDAALDGVAQALGRRTRQYLVDGSDEPGRLKAYVNYAHGDEPLGAVYGWEEWRLERLRALKGKYDPSNRMRYYVPVL</sequence>
<evidence type="ECO:0000313" key="8">
    <source>
        <dbReference type="Proteomes" id="UP001273166"/>
    </source>
</evidence>
<keyword evidence="5" id="KW-0560">Oxidoreductase</keyword>
<proteinExistence type="inferred from homology"/>
<reference evidence="7" key="2">
    <citation type="submission" date="2023-06" db="EMBL/GenBank/DDBJ databases">
        <authorList>
            <consortium name="Lawrence Berkeley National Laboratory"/>
            <person name="Mondo S.J."/>
            <person name="Hensen N."/>
            <person name="Bonometti L."/>
            <person name="Westerberg I."/>
            <person name="Brannstrom I.O."/>
            <person name="Guillou S."/>
            <person name="Cros-Aarteil S."/>
            <person name="Calhoun S."/>
            <person name="Haridas S."/>
            <person name="Kuo A."/>
            <person name="Pangilinan J."/>
            <person name="Riley R."/>
            <person name="Labutti K."/>
            <person name="Andreopoulos B."/>
            <person name="Lipzen A."/>
            <person name="Chen C."/>
            <person name="Yanf M."/>
            <person name="Daum C."/>
            <person name="Ng V."/>
            <person name="Clum A."/>
            <person name="Steindorff A."/>
            <person name="Ohm R."/>
            <person name="Martin F."/>
            <person name="Silar P."/>
            <person name="Natvig D."/>
            <person name="Lalanne C."/>
            <person name="Gautier V."/>
            <person name="Ament-Velasquez S.L."/>
            <person name="Kruys A."/>
            <person name="Hutchinson M.I."/>
            <person name="Powell A.J."/>
            <person name="Barry K."/>
            <person name="Miller A.N."/>
            <person name="Grigoriev I.V."/>
            <person name="Debuchy R."/>
            <person name="Gladieux P."/>
            <person name="Thoren M.H."/>
            <person name="Johannesson H."/>
        </authorList>
    </citation>
    <scope>NUCLEOTIDE SEQUENCE</scope>
    <source>
        <strain evidence="7">CBS 333.67</strain>
    </source>
</reference>
<dbReference type="Pfam" id="PF01565">
    <property type="entry name" value="FAD_binding_4"/>
    <property type="match status" value="1"/>
</dbReference>
<dbReference type="EMBL" id="JAUDZG010000002">
    <property type="protein sequence ID" value="KAK3308387.1"/>
    <property type="molecule type" value="Genomic_DNA"/>
</dbReference>
<dbReference type="Proteomes" id="UP001273166">
    <property type="component" value="Unassembled WGS sequence"/>
</dbReference>
<evidence type="ECO:0000313" key="7">
    <source>
        <dbReference type="EMBL" id="KAK3308387.1"/>
    </source>
</evidence>
<evidence type="ECO:0000256" key="2">
    <source>
        <dbReference type="ARBA" id="ARBA00005466"/>
    </source>
</evidence>
<comment type="similarity">
    <text evidence="2">Belongs to the oxygen-dependent FAD-linked oxidoreductase family.</text>
</comment>
<dbReference type="GO" id="GO:0071949">
    <property type="term" value="F:FAD binding"/>
    <property type="evidence" value="ECO:0007669"/>
    <property type="project" value="InterPro"/>
</dbReference>
<dbReference type="InterPro" id="IPR016167">
    <property type="entry name" value="FAD-bd_PCMH_sub1"/>
</dbReference>
<protein>
    <recommendedName>
        <fullName evidence="6">FAD-binding PCMH-type domain-containing protein</fullName>
    </recommendedName>
</protein>
<dbReference type="InterPro" id="IPR016166">
    <property type="entry name" value="FAD-bd_PCMH"/>
</dbReference>
<dbReference type="RefSeq" id="XP_062724167.1">
    <property type="nucleotide sequence ID" value="XM_062868756.1"/>
</dbReference>
<organism evidence="7 8">
    <name type="scientific">Chaetomium strumarium</name>
    <dbReference type="NCBI Taxonomy" id="1170767"/>
    <lineage>
        <taxon>Eukaryota</taxon>
        <taxon>Fungi</taxon>
        <taxon>Dikarya</taxon>
        <taxon>Ascomycota</taxon>
        <taxon>Pezizomycotina</taxon>
        <taxon>Sordariomycetes</taxon>
        <taxon>Sordariomycetidae</taxon>
        <taxon>Sordariales</taxon>
        <taxon>Chaetomiaceae</taxon>
        <taxon>Chaetomium</taxon>
    </lineage>
</organism>
<reference evidence="7" key="1">
    <citation type="journal article" date="2023" name="Mol. Phylogenet. Evol.">
        <title>Genome-scale phylogeny and comparative genomics of the fungal order Sordariales.</title>
        <authorList>
            <person name="Hensen N."/>
            <person name="Bonometti L."/>
            <person name="Westerberg I."/>
            <person name="Brannstrom I.O."/>
            <person name="Guillou S."/>
            <person name="Cros-Aarteil S."/>
            <person name="Calhoun S."/>
            <person name="Haridas S."/>
            <person name="Kuo A."/>
            <person name="Mondo S."/>
            <person name="Pangilinan J."/>
            <person name="Riley R."/>
            <person name="LaButti K."/>
            <person name="Andreopoulos B."/>
            <person name="Lipzen A."/>
            <person name="Chen C."/>
            <person name="Yan M."/>
            <person name="Daum C."/>
            <person name="Ng V."/>
            <person name="Clum A."/>
            <person name="Steindorff A."/>
            <person name="Ohm R.A."/>
            <person name="Martin F."/>
            <person name="Silar P."/>
            <person name="Natvig D.O."/>
            <person name="Lalanne C."/>
            <person name="Gautier V."/>
            <person name="Ament-Velasquez S.L."/>
            <person name="Kruys A."/>
            <person name="Hutchinson M.I."/>
            <person name="Powell A.J."/>
            <person name="Barry K."/>
            <person name="Miller A.N."/>
            <person name="Grigoriev I.V."/>
            <person name="Debuchy R."/>
            <person name="Gladieux P."/>
            <person name="Hiltunen Thoren M."/>
            <person name="Johannesson H."/>
        </authorList>
    </citation>
    <scope>NUCLEOTIDE SEQUENCE</scope>
    <source>
        <strain evidence="7">CBS 333.67</strain>
    </source>
</reference>
<dbReference type="Pfam" id="PF08031">
    <property type="entry name" value="BBE"/>
    <property type="match status" value="1"/>
</dbReference>
<dbReference type="Gene3D" id="3.30.43.10">
    <property type="entry name" value="Uridine Diphospho-n-acetylenolpyruvylglucosamine Reductase, domain 2"/>
    <property type="match status" value="1"/>
</dbReference>
<evidence type="ECO:0000256" key="3">
    <source>
        <dbReference type="ARBA" id="ARBA00022630"/>
    </source>
</evidence>
<evidence type="ECO:0000256" key="4">
    <source>
        <dbReference type="ARBA" id="ARBA00022827"/>
    </source>
</evidence>
<dbReference type="Gene3D" id="3.40.462.20">
    <property type="match status" value="1"/>
</dbReference>
<dbReference type="GO" id="GO:0016491">
    <property type="term" value="F:oxidoreductase activity"/>
    <property type="evidence" value="ECO:0007669"/>
    <property type="project" value="UniProtKB-KW"/>
</dbReference>
<keyword evidence="8" id="KW-1185">Reference proteome</keyword>
<dbReference type="InterPro" id="IPR050416">
    <property type="entry name" value="FAD-linked_Oxidoreductase"/>
</dbReference>
<dbReference type="Gene3D" id="3.30.465.10">
    <property type="match status" value="1"/>
</dbReference>
<evidence type="ECO:0000256" key="1">
    <source>
        <dbReference type="ARBA" id="ARBA00001974"/>
    </source>
</evidence>
<comment type="caution">
    <text evidence="7">The sequence shown here is derived from an EMBL/GenBank/DDBJ whole genome shotgun (WGS) entry which is preliminary data.</text>
</comment>
<dbReference type="PANTHER" id="PTHR42973">
    <property type="entry name" value="BINDING OXIDOREDUCTASE, PUTATIVE (AFU_ORTHOLOGUE AFUA_1G17690)-RELATED"/>
    <property type="match status" value="1"/>
</dbReference>
<dbReference type="InterPro" id="IPR006094">
    <property type="entry name" value="Oxid_FAD_bind_N"/>
</dbReference>
<dbReference type="PANTHER" id="PTHR42973:SF9">
    <property type="entry name" value="FAD-BINDING PCMH-TYPE DOMAIN-CONTAINING PROTEIN-RELATED"/>
    <property type="match status" value="1"/>
</dbReference>
<dbReference type="InterPro" id="IPR016169">
    <property type="entry name" value="FAD-bd_PCMH_sub2"/>
</dbReference>
<dbReference type="PROSITE" id="PS51387">
    <property type="entry name" value="FAD_PCMH"/>
    <property type="match status" value="1"/>
</dbReference>
<comment type="cofactor">
    <cofactor evidence="1">
        <name>FAD</name>
        <dbReference type="ChEBI" id="CHEBI:57692"/>
    </cofactor>
</comment>
<feature type="domain" description="FAD-binding PCMH-type" evidence="6">
    <location>
        <begin position="38"/>
        <end position="209"/>
    </location>
</feature>